<dbReference type="EMBL" id="JAMZNK010000005">
    <property type="protein sequence ID" value="MDA6068982.1"/>
    <property type="molecule type" value="Genomic_DNA"/>
</dbReference>
<dbReference type="Pfam" id="PF13539">
    <property type="entry name" value="Peptidase_M15_4"/>
    <property type="match status" value="1"/>
</dbReference>
<dbReference type="SUPFAM" id="SSF55166">
    <property type="entry name" value="Hedgehog/DD-peptidase"/>
    <property type="match status" value="1"/>
</dbReference>
<comment type="caution">
    <text evidence="2">The sequence shown here is derived from an EMBL/GenBank/DDBJ whole genome shotgun (WGS) entry which is preliminary data.</text>
</comment>
<name>A0ABT4W906_9FLAO</name>
<gene>
    <name evidence="2" type="ORF">NJT12_05035</name>
</gene>
<sequence>MDIQQVSLDRIEKLHPKIREEVKAAYMHVNKKLLGKGVKMGITQGLRTVKEQNDLYNKKPKVTNSKGGQSFHNYGLAFDFAMYHDNDGDENFDELSWSTTKDFDKDGTADWMVVVKYFKSIGFEWGGDWKKIIDKPHFQKVYGFTWQKLLEKYNRKDFIDGSNYVKI</sequence>
<dbReference type="Gene3D" id="3.30.1380.10">
    <property type="match status" value="1"/>
</dbReference>
<proteinExistence type="predicted"/>
<reference evidence="2 3" key="1">
    <citation type="journal article" date="2023" name="Chemosphere">
        <title>Whole genome analysis of Flavobacterium aziz-sancarii sp. nov., isolated from Ardley Island (Antarctica), revealed a rich resistome and bioremediation potential.</title>
        <authorList>
            <person name="Otur C."/>
            <person name="Okay S."/>
            <person name="Kurt-Kizildogan A."/>
        </authorList>
    </citation>
    <scope>NUCLEOTIDE SEQUENCE [LARGE SCALE GENOMIC DNA]</scope>
    <source>
        <strain evidence="2 3">AC</strain>
    </source>
</reference>
<organism evidence="2 3">
    <name type="scientific">Flavobacterium azizsancarii</name>
    <dbReference type="NCBI Taxonomy" id="2961580"/>
    <lineage>
        <taxon>Bacteria</taxon>
        <taxon>Pseudomonadati</taxon>
        <taxon>Bacteroidota</taxon>
        <taxon>Flavobacteriia</taxon>
        <taxon>Flavobacteriales</taxon>
        <taxon>Flavobacteriaceae</taxon>
        <taxon>Flavobacterium</taxon>
    </lineage>
</organism>
<evidence type="ECO:0000313" key="2">
    <source>
        <dbReference type="EMBL" id="MDA6068982.1"/>
    </source>
</evidence>
<feature type="domain" description="Peptidase M15C" evidence="1">
    <location>
        <begin position="64"/>
        <end position="139"/>
    </location>
</feature>
<keyword evidence="3" id="KW-1185">Reference proteome</keyword>
<dbReference type="InterPro" id="IPR009045">
    <property type="entry name" value="Zn_M74/Hedgehog-like"/>
</dbReference>
<dbReference type="CDD" id="cd14845">
    <property type="entry name" value="L-Ala-D-Glu_peptidase_like"/>
    <property type="match status" value="1"/>
</dbReference>
<dbReference type="InterPro" id="IPR039561">
    <property type="entry name" value="Peptidase_M15C"/>
</dbReference>
<protein>
    <submittedName>
        <fullName evidence="2">M15 family metallopeptidase</fullName>
    </submittedName>
</protein>
<evidence type="ECO:0000259" key="1">
    <source>
        <dbReference type="Pfam" id="PF13539"/>
    </source>
</evidence>
<dbReference type="RefSeq" id="WP_271334816.1">
    <property type="nucleotide sequence ID" value="NZ_JAMZNK010000005.1"/>
</dbReference>
<dbReference type="Proteomes" id="UP001212170">
    <property type="component" value="Unassembled WGS sequence"/>
</dbReference>
<evidence type="ECO:0000313" key="3">
    <source>
        <dbReference type="Proteomes" id="UP001212170"/>
    </source>
</evidence>
<accession>A0ABT4W906</accession>